<dbReference type="STRING" id="1641875.XM53_06855"/>
<evidence type="ECO:0000313" key="1">
    <source>
        <dbReference type="EMBL" id="KRS13302.1"/>
    </source>
</evidence>
<gene>
    <name evidence="1" type="ORF">XM53_06855</name>
</gene>
<evidence type="ECO:0008006" key="3">
    <source>
        <dbReference type="Google" id="ProtNLM"/>
    </source>
</evidence>
<name>A0A0T5NX25_9RHOB</name>
<dbReference type="InterPro" id="IPR024409">
    <property type="entry name" value="DUF3833"/>
</dbReference>
<dbReference type="OrthoDB" id="5296954at2"/>
<accession>A0A0T5NX25</accession>
<reference evidence="1 2" key="1">
    <citation type="submission" date="2015-04" db="EMBL/GenBank/DDBJ databases">
        <title>The draft genome sequence of Roseovarius sp.R12b.</title>
        <authorList>
            <person name="Li G."/>
            <person name="Lai Q."/>
            <person name="Shao Z."/>
            <person name="Yan P."/>
        </authorList>
    </citation>
    <scope>NUCLEOTIDE SEQUENCE [LARGE SCALE GENOMIC DNA]</scope>
    <source>
        <strain evidence="1 2">R12B</strain>
    </source>
</reference>
<evidence type="ECO:0000313" key="2">
    <source>
        <dbReference type="Proteomes" id="UP000051295"/>
    </source>
</evidence>
<organism evidence="1 2">
    <name type="scientific">Roseovarius atlanticus</name>
    <dbReference type="NCBI Taxonomy" id="1641875"/>
    <lineage>
        <taxon>Bacteria</taxon>
        <taxon>Pseudomonadati</taxon>
        <taxon>Pseudomonadota</taxon>
        <taxon>Alphaproteobacteria</taxon>
        <taxon>Rhodobacterales</taxon>
        <taxon>Roseobacteraceae</taxon>
        <taxon>Roseovarius</taxon>
    </lineage>
</organism>
<dbReference type="PATRIC" id="fig|1641875.4.peg.3754"/>
<protein>
    <recommendedName>
        <fullName evidence="3">Lipoprotein</fullName>
    </recommendedName>
</protein>
<keyword evidence="2" id="KW-1185">Reference proteome</keyword>
<comment type="caution">
    <text evidence="1">The sequence shown here is derived from an EMBL/GenBank/DDBJ whole genome shotgun (WGS) entry which is preliminary data.</text>
</comment>
<dbReference type="Pfam" id="PF12915">
    <property type="entry name" value="DUF3833"/>
    <property type="match status" value="1"/>
</dbReference>
<dbReference type="Proteomes" id="UP000051295">
    <property type="component" value="Unassembled WGS sequence"/>
</dbReference>
<dbReference type="EMBL" id="LAXJ01000006">
    <property type="protein sequence ID" value="KRS13302.1"/>
    <property type="molecule type" value="Genomic_DNA"/>
</dbReference>
<dbReference type="AlphaFoldDB" id="A0A0T5NX25"/>
<sequence length="194" mass="21506">MMFEGFLIMCGAALATGVAVLRNRFAGFRAQSVEDYAETLPRFDLRQHLNGPMRCEGVIYGPLGRVASRFSARFDARWDGNKGVMAERFTYDSGTVQEREWRLELGNDGRIRAEADDVVGTGEGRHAGAAVQLCYDIRLPAEAGGHVLSVEDWMYLTPGGTIVNRSQFRKYGIKVAELVATMHKLDDTEIQKAA</sequence>
<proteinExistence type="predicted"/>